<evidence type="ECO:0000256" key="1">
    <source>
        <dbReference type="ARBA" id="ARBA00006484"/>
    </source>
</evidence>
<evidence type="ECO:0000256" key="3">
    <source>
        <dbReference type="SAM" id="SignalP"/>
    </source>
</evidence>
<keyword evidence="3" id="KW-0732">Signal</keyword>
<evidence type="ECO:0000313" key="5">
    <source>
        <dbReference type="Proteomes" id="UP000694428"/>
    </source>
</evidence>
<dbReference type="AlphaFoldDB" id="A0A8C9L5H6"/>
<dbReference type="GO" id="GO:0047035">
    <property type="term" value="F:testosterone dehydrogenase (NAD+) activity"/>
    <property type="evidence" value="ECO:0007669"/>
    <property type="project" value="TreeGrafter"/>
</dbReference>
<evidence type="ECO:0000256" key="2">
    <source>
        <dbReference type="SAM" id="Phobius"/>
    </source>
</evidence>
<dbReference type="PANTHER" id="PTHR43313">
    <property type="entry name" value="SHORT-CHAIN DEHYDROGENASE/REDUCTASE FAMILY 9C"/>
    <property type="match status" value="1"/>
</dbReference>
<dbReference type="GO" id="GO:0004303">
    <property type="term" value="F:estradiol 17-beta-dehydrogenase [NAD(P)+] activity"/>
    <property type="evidence" value="ECO:0007669"/>
    <property type="project" value="TreeGrafter"/>
</dbReference>
<dbReference type="Ensembl" id="ENSPSTT00000003657.1">
    <property type="protein sequence ID" value="ENSPSTP00000003489.1"/>
    <property type="gene ID" value="ENSPSTG00000002525.1"/>
</dbReference>
<proteinExistence type="inferred from homology"/>
<sequence>MDTLPSSPLGWLCVALPVLFGLCLAKRSYKAHVLLQSVLPALLGLLCVPVLGTCWGLIVFCSTWLGCSAYLDAGPLPVGDKAVLITGKGLGAQRWALHGGVLEKFLLFRLEFSVMHASRQCSYSLLEKHHVLSNDLVAFCTDSLSQNKFSSDSQVAVLFVGGKSLIPLPPPQFKLCVVVLFLVEYAAPCVLLFLCAVQNNCASGFSGGGVLIAYRSWLNFFMINPKLAFNHGDAPAGIQGTSELWVKQEKELVEHLSVDVQQDYGRDYLLGLKSYLLQIPACCDADLTPVLSSILHALLAKRPHGLYTPGKGAYFLLCMFCYFPLWFYDFLVSKLLGLESIPQTLRTSEAENEDL</sequence>
<dbReference type="PANTHER" id="PTHR43313:SF3">
    <property type="entry name" value="17-BETA-HYDROXYSTEROID DEHYDROGENASE TYPE 2"/>
    <property type="match status" value="1"/>
</dbReference>
<evidence type="ECO:0000313" key="4">
    <source>
        <dbReference type="Ensembl" id="ENSPSTP00000003489.1"/>
    </source>
</evidence>
<feature type="transmembrane region" description="Helical" evidence="2">
    <location>
        <begin position="41"/>
        <end position="65"/>
    </location>
</feature>
<keyword evidence="2" id="KW-1133">Transmembrane helix</keyword>
<keyword evidence="2" id="KW-0472">Membrane</keyword>
<reference evidence="4" key="2">
    <citation type="submission" date="2025-09" db="UniProtKB">
        <authorList>
            <consortium name="Ensembl"/>
        </authorList>
    </citation>
    <scope>IDENTIFICATION</scope>
</reference>
<feature type="transmembrane region" description="Helical" evidence="2">
    <location>
        <begin position="312"/>
        <end position="331"/>
    </location>
</feature>
<dbReference type="GO" id="GO:0008202">
    <property type="term" value="P:steroid metabolic process"/>
    <property type="evidence" value="ECO:0007669"/>
    <property type="project" value="TreeGrafter"/>
</dbReference>
<organism evidence="4 5">
    <name type="scientific">Pavo cristatus</name>
    <name type="common">Indian peafowl</name>
    <name type="synonym">Blue peafowl</name>
    <dbReference type="NCBI Taxonomy" id="9049"/>
    <lineage>
        <taxon>Eukaryota</taxon>
        <taxon>Metazoa</taxon>
        <taxon>Chordata</taxon>
        <taxon>Craniata</taxon>
        <taxon>Vertebrata</taxon>
        <taxon>Euteleostomi</taxon>
        <taxon>Archelosauria</taxon>
        <taxon>Archosauria</taxon>
        <taxon>Dinosauria</taxon>
        <taxon>Saurischia</taxon>
        <taxon>Theropoda</taxon>
        <taxon>Coelurosauria</taxon>
        <taxon>Aves</taxon>
        <taxon>Neognathae</taxon>
        <taxon>Galloanserae</taxon>
        <taxon>Galliformes</taxon>
        <taxon>Phasianidae</taxon>
        <taxon>Phasianinae</taxon>
        <taxon>Pavo</taxon>
    </lineage>
</organism>
<feature type="chain" id="PRO_5034332093" evidence="3">
    <location>
        <begin position="26"/>
        <end position="355"/>
    </location>
</feature>
<keyword evidence="5" id="KW-1185">Reference proteome</keyword>
<keyword evidence="2" id="KW-0812">Transmembrane</keyword>
<comment type="similarity">
    <text evidence="1">Belongs to the short-chain dehydrogenases/reductases (SDR) family.</text>
</comment>
<accession>A0A8C9L5H6</accession>
<name>A0A8C9L5H6_PAVCR</name>
<protein>
    <submittedName>
        <fullName evidence="4">Uncharacterized protein</fullName>
    </submittedName>
</protein>
<dbReference type="Proteomes" id="UP000694428">
    <property type="component" value="Unplaced"/>
</dbReference>
<feature type="transmembrane region" description="Helical" evidence="2">
    <location>
        <begin position="173"/>
        <end position="194"/>
    </location>
</feature>
<feature type="signal peptide" evidence="3">
    <location>
        <begin position="1"/>
        <end position="25"/>
    </location>
</feature>
<reference evidence="4" key="1">
    <citation type="submission" date="2025-08" db="UniProtKB">
        <authorList>
            <consortium name="Ensembl"/>
        </authorList>
    </citation>
    <scope>IDENTIFICATION</scope>
</reference>